<evidence type="ECO:0000256" key="2">
    <source>
        <dbReference type="ARBA" id="ARBA00022679"/>
    </source>
</evidence>
<feature type="domain" description="Glycosyl transferase family 1" evidence="3">
    <location>
        <begin position="200"/>
        <end position="310"/>
    </location>
</feature>
<evidence type="ECO:0000313" key="5">
    <source>
        <dbReference type="EMBL" id="PRY11418.1"/>
    </source>
</evidence>
<keyword evidence="1" id="KW-0328">Glycosyltransferase</keyword>
<evidence type="ECO:0000259" key="4">
    <source>
        <dbReference type="Pfam" id="PF13439"/>
    </source>
</evidence>
<proteinExistence type="predicted"/>
<protein>
    <submittedName>
        <fullName evidence="5">Glycosyltransferase involved in cell wall biosynthesis</fullName>
    </submittedName>
</protein>
<reference evidence="5 6" key="1">
    <citation type="submission" date="2018-03" db="EMBL/GenBank/DDBJ databases">
        <title>Genomic Encyclopedia of Archaeal and Bacterial Type Strains, Phase II (KMG-II): from individual species to whole genera.</title>
        <authorList>
            <person name="Goeker M."/>
        </authorList>
    </citation>
    <scope>NUCLEOTIDE SEQUENCE [LARGE SCALE GENOMIC DNA]</scope>
    <source>
        <strain evidence="5 6">DSM 19711</strain>
    </source>
</reference>
<dbReference type="AlphaFoldDB" id="A0A2T0QYI0"/>
<dbReference type="SUPFAM" id="SSF53756">
    <property type="entry name" value="UDP-Glycosyltransferase/glycogen phosphorylase"/>
    <property type="match status" value="1"/>
</dbReference>
<evidence type="ECO:0000256" key="1">
    <source>
        <dbReference type="ARBA" id="ARBA00022676"/>
    </source>
</evidence>
<accession>A0A2T0QYI0</accession>
<keyword evidence="6" id="KW-1185">Reference proteome</keyword>
<dbReference type="InterPro" id="IPR001296">
    <property type="entry name" value="Glyco_trans_1"/>
</dbReference>
<keyword evidence="2 5" id="KW-0808">Transferase</keyword>
<dbReference type="PANTHER" id="PTHR12526">
    <property type="entry name" value="GLYCOSYLTRANSFERASE"/>
    <property type="match status" value="1"/>
</dbReference>
<dbReference type="Gene3D" id="3.40.50.2000">
    <property type="entry name" value="Glycogen Phosphorylase B"/>
    <property type="match status" value="2"/>
</dbReference>
<evidence type="ECO:0000313" key="6">
    <source>
        <dbReference type="Proteomes" id="UP000238083"/>
    </source>
</evidence>
<dbReference type="PANTHER" id="PTHR12526:SF635">
    <property type="entry name" value="GLYCOSYL TRANSFERASE GROUP 1"/>
    <property type="match status" value="1"/>
</dbReference>
<gene>
    <name evidence="5" type="ORF">CLV37_11340</name>
</gene>
<dbReference type="InterPro" id="IPR028098">
    <property type="entry name" value="Glyco_trans_4-like_N"/>
</dbReference>
<name>A0A2T0QYI0_9ACTN</name>
<comment type="caution">
    <text evidence="5">The sequence shown here is derived from an EMBL/GenBank/DDBJ whole genome shotgun (WGS) entry which is preliminary data.</text>
</comment>
<dbReference type="OrthoDB" id="3646807at2"/>
<sequence length="363" mass="38147">MTRVVVLTRSLPFHHAGGMESVAWDLCRALSGRVDVTVLTTALPGPVDGRVRALPGTAPGRYSRAWWSASRAALLAELEAGGVGGVLSVSAGAFGAVDLPARFGARSVLQAHGTSVMELASKLGSRRWRPAASAVNNVHGLLRDARTYREFDDVVAVGPAVADSLTRPPLGRLVGMPPVHLVENGVDVDVFRPAPGRPRGQVLLVVGRLHPQKRVDRSVRLLPDLPGAQLVLAGDGPDRPALQALASSLGVADRVRFLGAVDRSRVPALLAAADVSLLTSQWREGLPMAVLESLACGTPVVTASTTAPVEGADVTRVDAADHAQLLAAVREVLARGRSDVSLLPARYDLRRVAARYADLLGAR</sequence>
<dbReference type="CDD" id="cd03801">
    <property type="entry name" value="GT4_PimA-like"/>
    <property type="match status" value="1"/>
</dbReference>
<dbReference type="Proteomes" id="UP000238083">
    <property type="component" value="Unassembled WGS sequence"/>
</dbReference>
<feature type="domain" description="Glycosyltransferase subfamily 4-like N-terminal" evidence="4">
    <location>
        <begin position="17"/>
        <end position="189"/>
    </location>
</feature>
<dbReference type="RefSeq" id="WP_106214320.1">
    <property type="nucleotide sequence ID" value="NZ_PVZF01000013.1"/>
</dbReference>
<dbReference type="GO" id="GO:0016757">
    <property type="term" value="F:glycosyltransferase activity"/>
    <property type="evidence" value="ECO:0007669"/>
    <property type="project" value="UniProtKB-KW"/>
</dbReference>
<organism evidence="5 6">
    <name type="scientific">Kineococcus rhizosphaerae</name>
    <dbReference type="NCBI Taxonomy" id="559628"/>
    <lineage>
        <taxon>Bacteria</taxon>
        <taxon>Bacillati</taxon>
        <taxon>Actinomycetota</taxon>
        <taxon>Actinomycetes</taxon>
        <taxon>Kineosporiales</taxon>
        <taxon>Kineosporiaceae</taxon>
        <taxon>Kineococcus</taxon>
    </lineage>
</organism>
<evidence type="ECO:0000259" key="3">
    <source>
        <dbReference type="Pfam" id="PF00534"/>
    </source>
</evidence>
<dbReference type="Pfam" id="PF13439">
    <property type="entry name" value="Glyco_transf_4"/>
    <property type="match status" value="1"/>
</dbReference>
<dbReference type="EMBL" id="PVZF01000013">
    <property type="protein sequence ID" value="PRY11418.1"/>
    <property type="molecule type" value="Genomic_DNA"/>
</dbReference>
<dbReference type="Pfam" id="PF00534">
    <property type="entry name" value="Glycos_transf_1"/>
    <property type="match status" value="1"/>
</dbReference>